<dbReference type="Proteomes" id="UP000016930">
    <property type="component" value="Unassembled WGS sequence"/>
</dbReference>
<dbReference type="STRING" id="914234.M2RV10"/>
<protein>
    <recommendedName>
        <fullName evidence="1">DUF6589 domain-containing protein</fullName>
    </recommendedName>
</protein>
<evidence type="ECO:0000313" key="2">
    <source>
        <dbReference type="EMBL" id="EMD42307.1"/>
    </source>
</evidence>
<dbReference type="Pfam" id="PF20231">
    <property type="entry name" value="DUF6589"/>
    <property type="match status" value="1"/>
</dbReference>
<organism evidence="2 3">
    <name type="scientific">Ceriporiopsis subvermispora (strain B)</name>
    <name type="common">White-rot fungus</name>
    <name type="synonym">Gelatoporia subvermispora</name>
    <dbReference type="NCBI Taxonomy" id="914234"/>
    <lineage>
        <taxon>Eukaryota</taxon>
        <taxon>Fungi</taxon>
        <taxon>Dikarya</taxon>
        <taxon>Basidiomycota</taxon>
        <taxon>Agaricomycotina</taxon>
        <taxon>Agaricomycetes</taxon>
        <taxon>Polyporales</taxon>
        <taxon>Gelatoporiaceae</taxon>
        <taxon>Gelatoporia</taxon>
    </lineage>
</organism>
<sequence length="336" mass="38599">MAFEHSLHAQYFGTRASLGLIHSIELLNRKGLHSPSVQGTFHHHIQELLLHVAEARFRDLWCVLGNVSSLADLRQLHPQQLHVLATRIIDEYASTPALHALQSKPKNKQDQLLQQAVQFNRDILDYLNLTDAISSGDVGRMEDLLPRLLFRFAGGKNCKYAVEILEILQSIHKEWPDDLKDYMLKHSWLANTTGLPGRFLPIDMLQEHNVLGIKHTFATSGPYTSWEYIGKTSASIPTQRKVIDHVEDDINHFRRGKSHTSPSKEADVKKLQQSYQKSKLHQHLDGRTLGTRDKCADYIETSLVEGRVTKSMENWWKGRLRKRSTEDSWDLENEDM</sequence>
<name>M2RV10_CERS8</name>
<feature type="domain" description="DUF6589" evidence="1">
    <location>
        <begin position="1"/>
        <end position="259"/>
    </location>
</feature>
<dbReference type="EMBL" id="KB445791">
    <property type="protein sequence ID" value="EMD42307.1"/>
    <property type="molecule type" value="Genomic_DNA"/>
</dbReference>
<keyword evidence="3" id="KW-1185">Reference proteome</keyword>
<reference evidence="2 3" key="1">
    <citation type="journal article" date="2012" name="Proc. Natl. Acad. Sci. U.S.A.">
        <title>Comparative genomics of Ceriporiopsis subvermispora and Phanerochaete chrysosporium provide insight into selective ligninolysis.</title>
        <authorList>
            <person name="Fernandez-Fueyo E."/>
            <person name="Ruiz-Duenas F.J."/>
            <person name="Ferreira P."/>
            <person name="Floudas D."/>
            <person name="Hibbett D.S."/>
            <person name="Canessa P."/>
            <person name="Larrondo L.F."/>
            <person name="James T.Y."/>
            <person name="Seelenfreund D."/>
            <person name="Lobos S."/>
            <person name="Polanco R."/>
            <person name="Tello M."/>
            <person name="Honda Y."/>
            <person name="Watanabe T."/>
            <person name="Watanabe T."/>
            <person name="Ryu J.S."/>
            <person name="Kubicek C.P."/>
            <person name="Schmoll M."/>
            <person name="Gaskell J."/>
            <person name="Hammel K.E."/>
            <person name="St John F.J."/>
            <person name="Vanden Wymelenberg A."/>
            <person name="Sabat G."/>
            <person name="Splinter BonDurant S."/>
            <person name="Syed K."/>
            <person name="Yadav J.S."/>
            <person name="Doddapaneni H."/>
            <person name="Subramanian V."/>
            <person name="Lavin J.L."/>
            <person name="Oguiza J.A."/>
            <person name="Perez G."/>
            <person name="Pisabarro A.G."/>
            <person name="Ramirez L."/>
            <person name="Santoyo F."/>
            <person name="Master E."/>
            <person name="Coutinho P.M."/>
            <person name="Henrissat B."/>
            <person name="Lombard V."/>
            <person name="Magnuson J.K."/>
            <person name="Kuees U."/>
            <person name="Hori C."/>
            <person name="Igarashi K."/>
            <person name="Samejima M."/>
            <person name="Held B.W."/>
            <person name="Barry K.W."/>
            <person name="LaButti K.M."/>
            <person name="Lapidus A."/>
            <person name="Lindquist E.A."/>
            <person name="Lucas S.M."/>
            <person name="Riley R."/>
            <person name="Salamov A.A."/>
            <person name="Hoffmeister D."/>
            <person name="Schwenk D."/>
            <person name="Hadar Y."/>
            <person name="Yarden O."/>
            <person name="de Vries R.P."/>
            <person name="Wiebenga A."/>
            <person name="Stenlid J."/>
            <person name="Eastwood D."/>
            <person name="Grigoriev I.V."/>
            <person name="Berka R.M."/>
            <person name="Blanchette R.A."/>
            <person name="Kersten P."/>
            <person name="Martinez A.T."/>
            <person name="Vicuna R."/>
            <person name="Cullen D."/>
        </authorList>
    </citation>
    <scope>NUCLEOTIDE SEQUENCE [LARGE SCALE GENOMIC DNA]</scope>
    <source>
        <strain evidence="2 3">B</strain>
    </source>
</reference>
<accession>M2RV10</accession>
<dbReference type="OrthoDB" id="2980978at2759"/>
<dbReference type="InterPro" id="IPR046496">
    <property type="entry name" value="DUF6589"/>
</dbReference>
<evidence type="ECO:0000259" key="1">
    <source>
        <dbReference type="Pfam" id="PF20231"/>
    </source>
</evidence>
<dbReference type="HOGENOM" id="CLU_050542_0_0_1"/>
<proteinExistence type="predicted"/>
<gene>
    <name evidence="2" type="ORF">CERSUDRAFT_42435</name>
</gene>
<dbReference type="AlphaFoldDB" id="M2RV10"/>
<evidence type="ECO:0000313" key="3">
    <source>
        <dbReference type="Proteomes" id="UP000016930"/>
    </source>
</evidence>